<accession>A0A0S4KKS6</accession>
<protein>
    <recommendedName>
        <fullName evidence="4">Transmembrane protein</fullName>
    </recommendedName>
</protein>
<evidence type="ECO:0000313" key="3">
    <source>
        <dbReference type="Proteomes" id="UP000051952"/>
    </source>
</evidence>
<dbReference type="AlphaFoldDB" id="A0A0S4KKS6"/>
<gene>
    <name evidence="2" type="ORF">BSAL_22435</name>
</gene>
<organism evidence="2 3">
    <name type="scientific">Bodo saltans</name>
    <name type="common">Flagellated protozoan</name>
    <dbReference type="NCBI Taxonomy" id="75058"/>
    <lineage>
        <taxon>Eukaryota</taxon>
        <taxon>Discoba</taxon>
        <taxon>Euglenozoa</taxon>
        <taxon>Kinetoplastea</taxon>
        <taxon>Metakinetoplastina</taxon>
        <taxon>Eubodonida</taxon>
        <taxon>Bodonidae</taxon>
        <taxon>Bodo</taxon>
    </lineage>
</organism>
<evidence type="ECO:0000313" key="2">
    <source>
        <dbReference type="EMBL" id="CUI15059.1"/>
    </source>
</evidence>
<evidence type="ECO:0000256" key="1">
    <source>
        <dbReference type="SAM" id="Phobius"/>
    </source>
</evidence>
<name>A0A0S4KKS6_BODSA</name>
<keyword evidence="1" id="KW-0812">Transmembrane</keyword>
<reference evidence="3" key="1">
    <citation type="submission" date="2015-09" db="EMBL/GenBank/DDBJ databases">
        <authorList>
            <consortium name="Pathogen Informatics"/>
        </authorList>
    </citation>
    <scope>NUCLEOTIDE SEQUENCE [LARGE SCALE GENOMIC DNA]</scope>
    <source>
        <strain evidence="3">Lake Konstanz</strain>
    </source>
</reference>
<dbReference type="Proteomes" id="UP000051952">
    <property type="component" value="Unassembled WGS sequence"/>
</dbReference>
<feature type="transmembrane region" description="Helical" evidence="1">
    <location>
        <begin position="32"/>
        <end position="51"/>
    </location>
</feature>
<keyword evidence="1" id="KW-1133">Transmembrane helix</keyword>
<proteinExistence type="predicted"/>
<keyword evidence="1" id="KW-0472">Membrane</keyword>
<sequence length="87" mass="9966">MRNKNLTTKTKPRLCAMIRAHITTTMKRFGEAVELCGPVLMMPFLLFPLLLLQLPLLSQNCMVDPHHVSFFLVLLLFSKPKREPSSN</sequence>
<keyword evidence="3" id="KW-1185">Reference proteome</keyword>
<dbReference type="VEuPathDB" id="TriTrypDB:BSAL_22435"/>
<dbReference type="EMBL" id="CYKH01001752">
    <property type="protein sequence ID" value="CUI15059.1"/>
    <property type="molecule type" value="Genomic_DNA"/>
</dbReference>
<evidence type="ECO:0008006" key="4">
    <source>
        <dbReference type="Google" id="ProtNLM"/>
    </source>
</evidence>